<keyword evidence="4" id="KW-1185">Reference proteome</keyword>
<dbReference type="GeneID" id="25032329"/>
<dbReference type="PANTHER" id="PTHR12967">
    <property type="entry name" value="PROTEIN SHQ1 HOMOLOG"/>
    <property type="match status" value="1"/>
</dbReference>
<dbReference type="InterPro" id="IPR039742">
    <property type="entry name" value="Shq1"/>
</dbReference>
<comment type="similarity">
    <text evidence="1">Belongs to the SHQ1 family.</text>
</comment>
<sequence>MITPKFELRQDADFIYLSIQAPHIKAQNAEIEAMGSEIHFCIAPYFLKLELPGNVLDDERAHASYDIGKGMIHIKFAKENPGEEFPNLDLLTTLLANKERPEAPKKALIEEVNDIPSAANTEGDVQADDINPEIDWRNIRFDDPDFDWGLLQRMEDKKMKYTSTVNYGFNDQYTGLLKYLEGNEINVLPEPEVTDPLQRSEIRKQTEDEKFDPEYYLADFHDHEMIDELIAYTPKYVELYRHAKAGDPISFEFTENEKQNLLSLPRKSYIIENPKRIYLNLVALIFAYAYDHRTTLGDPSSESGWNIGIMAPNVACLDTNFSTIHDVACACFRRALAYPLYRNWNLVETCWKDTHAILSLGKRWILRVLLGIKSLFEHHDVYYIYNTMIINDYAYWIQTANDNVLEALTYQVMEYMPKKSEIGWQLEELETESIQQMETDNDGED</sequence>
<dbReference type="Pfam" id="PF04925">
    <property type="entry name" value="SHQ1"/>
    <property type="match status" value="1"/>
</dbReference>
<reference evidence="3 4" key="1">
    <citation type="journal article" date="2011" name="Science">
        <title>Comparative functional genomics of the fission yeasts.</title>
        <authorList>
            <person name="Rhind N."/>
            <person name="Chen Z."/>
            <person name="Yassour M."/>
            <person name="Thompson D.A."/>
            <person name="Haas B.J."/>
            <person name="Habib N."/>
            <person name="Wapinski I."/>
            <person name="Roy S."/>
            <person name="Lin M.F."/>
            <person name="Heiman D.I."/>
            <person name="Young S.K."/>
            <person name="Furuya K."/>
            <person name="Guo Y."/>
            <person name="Pidoux A."/>
            <person name="Chen H.M."/>
            <person name="Robbertse B."/>
            <person name="Goldberg J.M."/>
            <person name="Aoki K."/>
            <person name="Bayne E.H."/>
            <person name="Berlin A.M."/>
            <person name="Desjardins C.A."/>
            <person name="Dobbs E."/>
            <person name="Dukaj L."/>
            <person name="Fan L."/>
            <person name="FitzGerald M.G."/>
            <person name="French C."/>
            <person name="Gujja S."/>
            <person name="Hansen K."/>
            <person name="Keifenheim D."/>
            <person name="Levin J.Z."/>
            <person name="Mosher R.A."/>
            <person name="Mueller C.A."/>
            <person name="Pfiffner J."/>
            <person name="Priest M."/>
            <person name="Russ C."/>
            <person name="Smialowska A."/>
            <person name="Swoboda P."/>
            <person name="Sykes S.M."/>
            <person name="Vaughn M."/>
            <person name="Vengrova S."/>
            <person name="Yoder R."/>
            <person name="Zeng Q."/>
            <person name="Allshire R."/>
            <person name="Baulcombe D."/>
            <person name="Birren B.W."/>
            <person name="Brown W."/>
            <person name="Ekwall K."/>
            <person name="Kellis M."/>
            <person name="Leatherwood J."/>
            <person name="Levin H."/>
            <person name="Margalit H."/>
            <person name="Martienssen R."/>
            <person name="Nieduszynski C.A."/>
            <person name="Spatafora J.W."/>
            <person name="Friedman N."/>
            <person name="Dalgaard J.Z."/>
            <person name="Baumann P."/>
            <person name="Niki H."/>
            <person name="Regev A."/>
            <person name="Nusbaum C."/>
        </authorList>
    </citation>
    <scope>NUCLEOTIDE SEQUENCE [LARGE SCALE GENOMIC DNA]</scope>
    <source>
        <strain evidence="4">yFS286</strain>
    </source>
</reference>
<dbReference type="PANTHER" id="PTHR12967:SF0">
    <property type="entry name" value="PROTEIN SHQ1 HOMOLOG"/>
    <property type="match status" value="1"/>
</dbReference>
<dbReference type="Gene3D" id="2.60.40.790">
    <property type="match status" value="1"/>
</dbReference>
<accession>S9Q3A3</accession>
<dbReference type="VEuPathDB" id="FungiDB:SOCG_03357"/>
<dbReference type="InterPro" id="IPR048696">
    <property type="entry name" value="SHQ1-like_CS"/>
</dbReference>
<evidence type="ECO:0000256" key="1">
    <source>
        <dbReference type="ARBA" id="ARBA00005607"/>
    </source>
</evidence>
<dbReference type="InterPro" id="IPR008978">
    <property type="entry name" value="HSP20-like_chaperone"/>
</dbReference>
<feature type="domain" description="CS" evidence="2">
    <location>
        <begin position="1"/>
        <end position="89"/>
    </location>
</feature>
<dbReference type="OrthoDB" id="73639at2759"/>
<dbReference type="HOGENOM" id="CLU_030217_0_0_1"/>
<gene>
    <name evidence="3" type="ORF">SOCG_03357</name>
</gene>
<dbReference type="Proteomes" id="UP000016088">
    <property type="component" value="Unassembled WGS sequence"/>
</dbReference>
<dbReference type="eggNOG" id="KOG3247">
    <property type="taxonomic scope" value="Eukaryota"/>
</dbReference>
<evidence type="ECO:0000313" key="3">
    <source>
        <dbReference type="EMBL" id="EPX74143.1"/>
    </source>
</evidence>
<dbReference type="InterPro" id="IPR007052">
    <property type="entry name" value="CS_dom"/>
</dbReference>
<name>S9Q3A3_SCHOY</name>
<dbReference type="RefSeq" id="XP_013017299.1">
    <property type="nucleotide sequence ID" value="XM_013161845.1"/>
</dbReference>
<evidence type="ECO:0000259" key="2">
    <source>
        <dbReference type="PROSITE" id="PS51203"/>
    </source>
</evidence>
<dbReference type="CDD" id="cd06463">
    <property type="entry name" value="p23_like"/>
    <property type="match status" value="1"/>
</dbReference>
<dbReference type="InterPro" id="IPR007009">
    <property type="entry name" value="Shq1_C"/>
</dbReference>
<dbReference type="GO" id="GO:0005654">
    <property type="term" value="C:nucleoplasm"/>
    <property type="evidence" value="ECO:0007669"/>
    <property type="project" value="TreeGrafter"/>
</dbReference>
<protein>
    <submittedName>
        <fullName evidence="3">Box H/ACA snoRNP assembly protein Shq1</fullName>
    </submittedName>
</protein>
<dbReference type="GO" id="GO:0051082">
    <property type="term" value="F:unfolded protein binding"/>
    <property type="evidence" value="ECO:0007669"/>
    <property type="project" value="TreeGrafter"/>
</dbReference>
<dbReference type="Pfam" id="PF21413">
    <property type="entry name" value="SHQ1-like_CS"/>
    <property type="match status" value="1"/>
</dbReference>
<evidence type="ECO:0000313" key="4">
    <source>
        <dbReference type="Proteomes" id="UP000016088"/>
    </source>
</evidence>
<dbReference type="OMA" id="HNIESAW"/>
<proteinExistence type="inferred from homology"/>
<dbReference type="EMBL" id="KE503206">
    <property type="protein sequence ID" value="EPX74143.1"/>
    <property type="molecule type" value="Genomic_DNA"/>
</dbReference>
<dbReference type="GO" id="GO:0000493">
    <property type="term" value="P:box H/ACA snoRNP assembly"/>
    <property type="evidence" value="ECO:0007669"/>
    <property type="project" value="InterPro"/>
</dbReference>
<dbReference type="AlphaFoldDB" id="S9Q3A3"/>
<organism evidence="3 4">
    <name type="scientific">Schizosaccharomyces octosporus (strain yFS286)</name>
    <name type="common">Fission yeast</name>
    <name type="synonym">Octosporomyces octosporus</name>
    <dbReference type="NCBI Taxonomy" id="483514"/>
    <lineage>
        <taxon>Eukaryota</taxon>
        <taxon>Fungi</taxon>
        <taxon>Dikarya</taxon>
        <taxon>Ascomycota</taxon>
        <taxon>Taphrinomycotina</taxon>
        <taxon>Schizosaccharomycetes</taxon>
        <taxon>Schizosaccharomycetales</taxon>
        <taxon>Schizosaccharomycetaceae</taxon>
        <taxon>Schizosaccharomyces</taxon>
    </lineage>
</organism>
<dbReference type="PROSITE" id="PS51203">
    <property type="entry name" value="CS"/>
    <property type="match status" value="1"/>
</dbReference>
<dbReference type="GO" id="GO:0005737">
    <property type="term" value="C:cytoplasm"/>
    <property type="evidence" value="ECO:0007669"/>
    <property type="project" value="TreeGrafter"/>
</dbReference>
<dbReference type="SUPFAM" id="SSF49764">
    <property type="entry name" value="HSP20-like chaperones"/>
    <property type="match status" value="1"/>
</dbReference>